<evidence type="ECO:0000313" key="3">
    <source>
        <dbReference type="Proteomes" id="UP000502823"/>
    </source>
</evidence>
<evidence type="ECO:0000256" key="1">
    <source>
        <dbReference type="SAM" id="MobiDB-lite"/>
    </source>
</evidence>
<evidence type="ECO:0000313" key="2">
    <source>
        <dbReference type="EMBL" id="GFG28455.1"/>
    </source>
</evidence>
<reference evidence="3" key="1">
    <citation type="submission" date="2020-01" db="EMBL/GenBank/DDBJ databases">
        <title>Draft genome sequence of the Termite Coptotermes fromosanus.</title>
        <authorList>
            <person name="Itakura S."/>
            <person name="Yosikawa Y."/>
            <person name="Umezawa K."/>
        </authorList>
    </citation>
    <scope>NUCLEOTIDE SEQUENCE [LARGE SCALE GENOMIC DNA]</scope>
</reference>
<sequence>MRANRGIPRDLGREASQFKKAVSVMEEGRRHGPSVEGEKTCAEGRRKGRPVPQLLPSFQENCQMVEKVGIVSAKLSTAQCIFCVQNTKHKQKIKFKSFLHLVERSWISKSRIQPSPVLMNCNGQRGNQRQGGINRTPQCRLFGDFSKHKLDKIFAGGEGKKKYPARQGKGCAEHTKRSETTYICKFCVVRLHKGSCLERRH</sequence>
<feature type="region of interest" description="Disordered" evidence="1">
    <location>
        <begin position="27"/>
        <end position="48"/>
    </location>
</feature>
<dbReference type="AlphaFoldDB" id="A0A6L2PD04"/>
<feature type="compositionally biased region" description="Basic and acidic residues" evidence="1">
    <location>
        <begin position="36"/>
        <end position="45"/>
    </location>
</feature>
<gene>
    <name evidence="2" type="ORF">Cfor_11355</name>
</gene>
<keyword evidence="3" id="KW-1185">Reference proteome</keyword>
<comment type="caution">
    <text evidence="2">The sequence shown here is derived from an EMBL/GenBank/DDBJ whole genome shotgun (WGS) entry which is preliminary data.</text>
</comment>
<proteinExistence type="predicted"/>
<protein>
    <submittedName>
        <fullName evidence="2">Uncharacterized protein</fullName>
    </submittedName>
</protein>
<dbReference type="InParanoid" id="A0A6L2PD04"/>
<dbReference type="EMBL" id="BLKM01006623">
    <property type="protein sequence ID" value="GFG28455.1"/>
    <property type="molecule type" value="Genomic_DNA"/>
</dbReference>
<dbReference type="Proteomes" id="UP000502823">
    <property type="component" value="Unassembled WGS sequence"/>
</dbReference>
<accession>A0A6L2PD04</accession>
<organism evidence="2 3">
    <name type="scientific">Coptotermes formosanus</name>
    <name type="common">Formosan subterranean termite</name>
    <dbReference type="NCBI Taxonomy" id="36987"/>
    <lineage>
        <taxon>Eukaryota</taxon>
        <taxon>Metazoa</taxon>
        <taxon>Ecdysozoa</taxon>
        <taxon>Arthropoda</taxon>
        <taxon>Hexapoda</taxon>
        <taxon>Insecta</taxon>
        <taxon>Pterygota</taxon>
        <taxon>Neoptera</taxon>
        <taxon>Polyneoptera</taxon>
        <taxon>Dictyoptera</taxon>
        <taxon>Blattodea</taxon>
        <taxon>Blattoidea</taxon>
        <taxon>Termitoidae</taxon>
        <taxon>Rhinotermitidae</taxon>
        <taxon>Coptotermes</taxon>
    </lineage>
</organism>
<name>A0A6L2PD04_COPFO</name>